<keyword evidence="4" id="KW-0812">Transmembrane</keyword>
<dbReference type="NCBIfam" id="TIGR02227">
    <property type="entry name" value="sigpep_I_bact"/>
    <property type="match status" value="1"/>
</dbReference>
<dbReference type="InterPro" id="IPR036286">
    <property type="entry name" value="LexA/Signal_pep-like_sf"/>
</dbReference>
<dbReference type="Gene3D" id="2.10.109.10">
    <property type="entry name" value="Umud Fragment, subunit A"/>
    <property type="match status" value="1"/>
</dbReference>
<evidence type="ECO:0000256" key="4">
    <source>
        <dbReference type="RuleBase" id="RU362042"/>
    </source>
</evidence>
<dbReference type="PANTHER" id="PTHR43390">
    <property type="entry name" value="SIGNAL PEPTIDASE I"/>
    <property type="match status" value="1"/>
</dbReference>
<evidence type="ECO:0000313" key="6">
    <source>
        <dbReference type="EMBL" id="MBO8449408.1"/>
    </source>
</evidence>
<dbReference type="InterPro" id="IPR000223">
    <property type="entry name" value="Pept_S26A_signal_pept_1"/>
</dbReference>
<dbReference type="EMBL" id="JADIMQ010000128">
    <property type="protein sequence ID" value="MBO8449408.1"/>
    <property type="molecule type" value="Genomic_DNA"/>
</dbReference>
<comment type="subcellular location">
    <subcellularLocation>
        <location evidence="4">Membrane</location>
        <topology evidence="4">Single-pass type II membrane protein</topology>
    </subcellularLocation>
</comment>
<keyword evidence="4" id="KW-0645">Protease</keyword>
<gene>
    <name evidence="6" type="primary">lepB</name>
    <name evidence="6" type="ORF">IAC29_09090</name>
</gene>
<accession>A0A9D9EM17</accession>
<keyword evidence="4" id="KW-0472">Membrane</keyword>
<dbReference type="PRINTS" id="PR00727">
    <property type="entry name" value="LEADERPTASE"/>
</dbReference>
<comment type="similarity">
    <text evidence="1 4">Belongs to the peptidase S26 family.</text>
</comment>
<protein>
    <recommendedName>
        <fullName evidence="2 4">Signal peptidase I</fullName>
        <ecNumber evidence="4">3.4.21.89</ecNumber>
    </recommendedName>
</protein>
<dbReference type="InterPro" id="IPR019533">
    <property type="entry name" value="Peptidase_S26"/>
</dbReference>
<dbReference type="GO" id="GO:0004252">
    <property type="term" value="F:serine-type endopeptidase activity"/>
    <property type="evidence" value="ECO:0007669"/>
    <property type="project" value="InterPro"/>
</dbReference>
<dbReference type="PANTHER" id="PTHR43390:SF1">
    <property type="entry name" value="CHLOROPLAST PROCESSING PEPTIDASE"/>
    <property type="match status" value="1"/>
</dbReference>
<feature type="transmembrane region" description="Helical" evidence="4">
    <location>
        <begin position="12"/>
        <end position="31"/>
    </location>
</feature>
<dbReference type="Proteomes" id="UP000810252">
    <property type="component" value="Unassembled WGS sequence"/>
</dbReference>
<comment type="caution">
    <text evidence="6">The sequence shown here is derived from an EMBL/GenBank/DDBJ whole genome shotgun (WGS) entry which is preliminary data.</text>
</comment>
<feature type="domain" description="Peptidase S26" evidence="5">
    <location>
        <begin position="190"/>
        <end position="270"/>
    </location>
</feature>
<dbReference type="CDD" id="cd06530">
    <property type="entry name" value="S26_SPase_I"/>
    <property type="match status" value="2"/>
</dbReference>
<evidence type="ECO:0000256" key="3">
    <source>
        <dbReference type="PIRSR" id="PIRSR600223-1"/>
    </source>
</evidence>
<dbReference type="GO" id="GO:0016020">
    <property type="term" value="C:membrane"/>
    <property type="evidence" value="ECO:0007669"/>
    <property type="project" value="UniProtKB-SubCell"/>
</dbReference>
<dbReference type="GO" id="GO:0006465">
    <property type="term" value="P:signal peptide processing"/>
    <property type="evidence" value="ECO:0007669"/>
    <property type="project" value="InterPro"/>
</dbReference>
<comment type="catalytic activity">
    <reaction evidence="4">
        <text>Cleavage of hydrophobic, N-terminal signal or leader sequences from secreted and periplasmic proteins.</text>
        <dbReference type="EC" id="3.4.21.89"/>
    </reaction>
</comment>
<dbReference type="AlphaFoldDB" id="A0A9D9EM17"/>
<reference evidence="6" key="1">
    <citation type="submission" date="2020-10" db="EMBL/GenBank/DDBJ databases">
        <authorList>
            <person name="Gilroy R."/>
        </authorList>
    </citation>
    <scope>NUCLEOTIDE SEQUENCE</scope>
    <source>
        <strain evidence="6">20514</strain>
    </source>
</reference>
<reference evidence="6" key="2">
    <citation type="journal article" date="2021" name="PeerJ">
        <title>Extensive microbial diversity within the chicken gut microbiome revealed by metagenomics and culture.</title>
        <authorList>
            <person name="Gilroy R."/>
            <person name="Ravi A."/>
            <person name="Getino M."/>
            <person name="Pursley I."/>
            <person name="Horton D.L."/>
            <person name="Alikhan N.F."/>
            <person name="Baker D."/>
            <person name="Gharbi K."/>
            <person name="Hall N."/>
            <person name="Watson M."/>
            <person name="Adriaenssens E.M."/>
            <person name="Foster-Nyarko E."/>
            <person name="Jarju S."/>
            <person name="Secka A."/>
            <person name="Antonio M."/>
            <person name="Oren A."/>
            <person name="Chaudhuri R.R."/>
            <person name="La Ragione R."/>
            <person name="Hildebrand F."/>
            <person name="Pallen M.J."/>
        </authorList>
    </citation>
    <scope>NUCLEOTIDE SEQUENCE</scope>
    <source>
        <strain evidence="6">20514</strain>
    </source>
</reference>
<evidence type="ECO:0000256" key="1">
    <source>
        <dbReference type="ARBA" id="ARBA00009370"/>
    </source>
</evidence>
<dbReference type="SUPFAM" id="SSF51306">
    <property type="entry name" value="LexA/Signal peptidase"/>
    <property type="match status" value="1"/>
</dbReference>
<keyword evidence="4 6" id="KW-0378">Hydrolase</keyword>
<feature type="active site" evidence="3">
    <location>
        <position position="114"/>
    </location>
</feature>
<evidence type="ECO:0000256" key="2">
    <source>
        <dbReference type="ARBA" id="ARBA00019232"/>
    </source>
</evidence>
<dbReference type="GO" id="GO:0009003">
    <property type="term" value="F:signal peptidase activity"/>
    <property type="evidence" value="ECO:0007669"/>
    <property type="project" value="UniProtKB-EC"/>
</dbReference>
<keyword evidence="4" id="KW-1133">Transmembrane helix</keyword>
<sequence>MKKRLIYRILKATACTVAAVAAFAVILPIFVCDRFRIGGESMSPTLEAGDRILVNKLLMGARIYTSYDFSSPDVESFRMPGLRKIRPGDVVVFNYPYGQGRKKIEFRINYVYAKRCIGCPGDTVSIEDGYYRNGRCGDMVFGVEDNQQELKETPDSALARMKGIWKAYPFSADYGWTIKDFGPMYIPGKGDRVAMDKNTVRLYGRMIEYETGILPRVRKGRVYLGSQELREYVFMENWYFLGGDNVLNSKDSRYIGLVPEEYIVGIATRIMFSDGGKNGRKFMKKI</sequence>
<feature type="domain" description="Peptidase S26" evidence="5">
    <location>
        <begin position="14"/>
        <end position="153"/>
    </location>
</feature>
<feature type="active site" evidence="3">
    <location>
        <position position="41"/>
    </location>
</feature>
<evidence type="ECO:0000313" key="7">
    <source>
        <dbReference type="Proteomes" id="UP000810252"/>
    </source>
</evidence>
<dbReference type="EC" id="3.4.21.89" evidence="4"/>
<evidence type="ECO:0000259" key="5">
    <source>
        <dbReference type="Pfam" id="PF10502"/>
    </source>
</evidence>
<name>A0A9D9EM17_9BACT</name>
<dbReference type="Pfam" id="PF10502">
    <property type="entry name" value="Peptidase_S26"/>
    <property type="match status" value="2"/>
</dbReference>
<proteinExistence type="inferred from homology"/>
<organism evidence="6 7">
    <name type="scientific">Candidatus Cryptobacteroides merdigallinarum</name>
    <dbReference type="NCBI Taxonomy" id="2840770"/>
    <lineage>
        <taxon>Bacteria</taxon>
        <taxon>Pseudomonadati</taxon>
        <taxon>Bacteroidota</taxon>
        <taxon>Bacteroidia</taxon>
        <taxon>Bacteroidales</taxon>
        <taxon>Candidatus Cryptobacteroides</taxon>
    </lineage>
</organism>